<reference evidence="2" key="1">
    <citation type="submission" date="2017-01" db="EMBL/GenBank/DDBJ databases">
        <authorList>
            <person name="Varghese N."/>
            <person name="Submissions S."/>
        </authorList>
    </citation>
    <scope>NUCLEOTIDE SEQUENCE [LARGE SCALE GENOMIC DNA]</scope>
    <source>
        <strain evidence="2">DSM 15366</strain>
    </source>
</reference>
<proteinExistence type="predicted"/>
<evidence type="ECO:0000313" key="1">
    <source>
        <dbReference type="EMBL" id="SIQ03754.1"/>
    </source>
</evidence>
<sequence>MMFEINIQNPLDYDFISTKMKFTTSILITTMKLVLS</sequence>
<organism evidence="1 2">
    <name type="scientific">Maribacter ulvicola</name>
    <dbReference type="NCBI Taxonomy" id="228959"/>
    <lineage>
        <taxon>Bacteria</taxon>
        <taxon>Pseudomonadati</taxon>
        <taxon>Bacteroidota</taxon>
        <taxon>Flavobacteriia</taxon>
        <taxon>Flavobacteriales</taxon>
        <taxon>Flavobacteriaceae</taxon>
        <taxon>Maribacter</taxon>
    </lineage>
</organism>
<dbReference type="Proteomes" id="UP000186953">
    <property type="component" value="Unassembled WGS sequence"/>
</dbReference>
<dbReference type="AlphaFoldDB" id="A0A1N6PH87"/>
<name>A0A1N6PH87_9FLAO</name>
<keyword evidence="2" id="KW-1185">Reference proteome</keyword>
<dbReference type="EMBL" id="FTMA01000001">
    <property type="protein sequence ID" value="SIQ03754.1"/>
    <property type="molecule type" value="Genomic_DNA"/>
</dbReference>
<accession>A0A1N6PH87</accession>
<evidence type="ECO:0000313" key="2">
    <source>
        <dbReference type="Proteomes" id="UP000186953"/>
    </source>
</evidence>
<protein>
    <submittedName>
        <fullName evidence="1">Uncharacterized protein</fullName>
    </submittedName>
</protein>
<gene>
    <name evidence="1" type="ORF">SAMN05421797_101448</name>
</gene>